<name>A0A8J4PQD1_9MYCE</name>
<evidence type="ECO:0000259" key="14">
    <source>
        <dbReference type="PROSITE" id="PS51285"/>
    </source>
</evidence>
<comment type="catalytic activity">
    <reaction evidence="9">
        <text>L-threonyl-[protein] + ATP = O-phospho-L-threonyl-[protein] + ADP + H(+)</text>
        <dbReference type="Rhea" id="RHEA:46608"/>
        <dbReference type="Rhea" id="RHEA-COMP:11060"/>
        <dbReference type="Rhea" id="RHEA-COMP:11605"/>
        <dbReference type="ChEBI" id="CHEBI:15378"/>
        <dbReference type="ChEBI" id="CHEBI:30013"/>
        <dbReference type="ChEBI" id="CHEBI:30616"/>
        <dbReference type="ChEBI" id="CHEBI:61977"/>
        <dbReference type="ChEBI" id="CHEBI:456216"/>
        <dbReference type="EC" id="2.7.11.1"/>
    </reaction>
</comment>
<evidence type="ECO:0000313" key="16">
    <source>
        <dbReference type="Proteomes" id="UP000695562"/>
    </source>
</evidence>
<evidence type="ECO:0000256" key="2">
    <source>
        <dbReference type="ARBA" id="ARBA00012513"/>
    </source>
</evidence>
<proteinExistence type="inferred from homology"/>
<feature type="compositionally biased region" description="Polar residues" evidence="12">
    <location>
        <begin position="320"/>
        <end position="342"/>
    </location>
</feature>
<evidence type="ECO:0000256" key="4">
    <source>
        <dbReference type="ARBA" id="ARBA00022553"/>
    </source>
</evidence>
<dbReference type="CDD" id="cd05123">
    <property type="entry name" value="STKc_AGC"/>
    <property type="match status" value="1"/>
</dbReference>
<dbReference type="Gene3D" id="3.30.200.20">
    <property type="entry name" value="Phosphorylase Kinase, domain 1"/>
    <property type="match status" value="1"/>
</dbReference>
<keyword evidence="6 11" id="KW-0547">Nucleotide-binding</keyword>
<dbReference type="OrthoDB" id="19374at2759"/>
<dbReference type="EMBL" id="AJWJ01000430">
    <property type="protein sequence ID" value="KAF2070941.1"/>
    <property type="molecule type" value="Genomic_DNA"/>
</dbReference>
<feature type="compositionally biased region" description="Low complexity" evidence="12">
    <location>
        <begin position="159"/>
        <end position="197"/>
    </location>
</feature>
<evidence type="ECO:0000256" key="11">
    <source>
        <dbReference type="PROSITE-ProRule" id="PRU10141"/>
    </source>
</evidence>
<dbReference type="PROSITE" id="PS00107">
    <property type="entry name" value="PROTEIN_KINASE_ATP"/>
    <property type="match status" value="1"/>
</dbReference>
<keyword evidence="4" id="KW-0597">Phosphoprotein</keyword>
<feature type="region of interest" description="Disordered" evidence="12">
    <location>
        <begin position="230"/>
        <end position="259"/>
    </location>
</feature>
<dbReference type="PROSITE" id="PS51285">
    <property type="entry name" value="AGC_KINASE_CTER"/>
    <property type="match status" value="1"/>
</dbReference>
<dbReference type="InterPro" id="IPR008271">
    <property type="entry name" value="Ser/Thr_kinase_AS"/>
</dbReference>
<keyword evidence="3" id="KW-0723">Serine/threonine-protein kinase</keyword>
<feature type="compositionally biased region" description="Low complexity" evidence="12">
    <location>
        <begin position="399"/>
        <end position="418"/>
    </location>
</feature>
<dbReference type="GO" id="GO:0005524">
    <property type="term" value="F:ATP binding"/>
    <property type="evidence" value="ECO:0007669"/>
    <property type="project" value="UniProtKB-UniRule"/>
</dbReference>
<feature type="compositionally biased region" description="Polar residues" evidence="12">
    <location>
        <begin position="803"/>
        <end position="822"/>
    </location>
</feature>
<gene>
    <name evidence="15" type="ORF">CYY_007747</name>
</gene>
<comment type="caution">
    <text evidence="15">The sequence shown here is derived from an EMBL/GenBank/DDBJ whole genome shotgun (WGS) entry which is preliminary data.</text>
</comment>
<dbReference type="GO" id="GO:0004674">
    <property type="term" value="F:protein serine/threonine kinase activity"/>
    <property type="evidence" value="ECO:0007669"/>
    <property type="project" value="UniProtKB-KW"/>
</dbReference>
<sequence length="831" mass="91846">MSFKKGNTKAPTSWFPGLKKERDLTHHKENSCSQFDVIKTNSYGKRQQRTIAVSPMGVSNLNGQSCQWFVKNSDVYSVSQDKDSGQKFTLTFLHRYNFEAESPEQARQIIMEFNRMGVGFSHSIIDENTQSPVKLIINDGSNGSKASNPILSSSRIGFHNSTSSTTSTTTPANSLNSNSSLNNSSINNNNNNHPSTSPIWQPSSLNISTNGVVPSTPISKSCVVPIEKKKDDSGSVGLSPLTPTQQPILPVSNTPNNFSSEGARVWKIRAEELRKQFVLKKSNKPTNSNQQQQQQQLQQQPSSSSSSSSTAQPLSSNNSPNTNATGNTHGVDQNYSFKESQSSPITKVDIKLTLQDEDSNEKVDKDKKKKDKLESSINFDHHDKDAKNGADSAFINGNSASSVLSTTPSSSSSSSTPTSKKRKLGIDDFELLKVLGVGSFGRVFLVRRKDTKNLYAMKVLNKKDMLKKKQIAHTNTEKMVLSTMDHPFIVRLHFAFQNEEFLFMCMDYVPGGELFHHLQKAGKFPEELAKFYIAEVICSLNYLHSNNIIYRDIKPENILLDEEGHIKLTDFGLSKSGITSVVGSKTGEGGQFATTFCGTPEYLAPEIITGAGHGKAADWWSVGILLFEMLTGRSPFLASNRNDMYKSMIQGNLRVPMFLSSDAQDLLEKLLVPDPKKRLGTNGVEEITSHAFFELIPWRMLESKMIMPPFKPTIKEIPLPQNNNFNFNKDMDPDLNPKINFQKRKSSAANLYNLDSPFKNFSWNKEEDENILAAERGSISSLGSSSSCGSPINNIMGSGDLISPSSPTNRGILTRKNSSFTMNGGIRKSSV</sequence>
<feature type="region of interest" description="Disordered" evidence="12">
    <location>
        <begin position="282"/>
        <end position="342"/>
    </location>
</feature>
<dbReference type="PANTHER" id="PTHR24351">
    <property type="entry name" value="RIBOSOMAL PROTEIN S6 KINASE"/>
    <property type="match status" value="1"/>
</dbReference>
<comment type="similarity">
    <text evidence="1">Belongs to the protein kinase superfamily. AGC Ser/Thr protein kinase family.</text>
</comment>
<keyword evidence="8 11" id="KW-0067">ATP-binding</keyword>
<dbReference type="InterPro" id="IPR011009">
    <property type="entry name" value="Kinase-like_dom_sf"/>
</dbReference>
<feature type="compositionally biased region" description="Polar residues" evidence="12">
    <location>
        <begin position="241"/>
        <end position="259"/>
    </location>
</feature>
<dbReference type="Gene3D" id="1.10.510.10">
    <property type="entry name" value="Transferase(Phosphotransferase) domain 1"/>
    <property type="match status" value="1"/>
</dbReference>
<evidence type="ECO:0000256" key="3">
    <source>
        <dbReference type="ARBA" id="ARBA00022527"/>
    </source>
</evidence>
<dbReference type="AlphaFoldDB" id="A0A8J4PQD1"/>
<evidence type="ECO:0000256" key="8">
    <source>
        <dbReference type="ARBA" id="ARBA00022840"/>
    </source>
</evidence>
<evidence type="ECO:0000256" key="5">
    <source>
        <dbReference type="ARBA" id="ARBA00022679"/>
    </source>
</evidence>
<accession>A0A8J4PQD1</accession>
<feature type="region of interest" description="Disordered" evidence="12">
    <location>
        <begin position="800"/>
        <end position="831"/>
    </location>
</feature>
<feature type="region of interest" description="Disordered" evidence="12">
    <location>
        <begin position="146"/>
        <end position="202"/>
    </location>
</feature>
<evidence type="ECO:0000256" key="12">
    <source>
        <dbReference type="SAM" id="MobiDB-lite"/>
    </source>
</evidence>
<dbReference type="InterPro" id="IPR045270">
    <property type="entry name" value="STKc_AGC"/>
</dbReference>
<dbReference type="Proteomes" id="UP000695562">
    <property type="component" value="Unassembled WGS sequence"/>
</dbReference>
<dbReference type="InterPro" id="IPR017441">
    <property type="entry name" value="Protein_kinase_ATP_BS"/>
</dbReference>
<feature type="compositionally biased region" description="Polar residues" evidence="12">
    <location>
        <begin position="146"/>
        <end position="155"/>
    </location>
</feature>
<evidence type="ECO:0000256" key="1">
    <source>
        <dbReference type="ARBA" id="ARBA00009903"/>
    </source>
</evidence>
<dbReference type="SUPFAM" id="SSF56112">
    <property type="entry name" value="Protein kinase-like (PK-like)"/>
    <property type="match status" value="1"/>
</dbReference>
<feature type="domain" description="Protein kinase" evidence="13">
    <location>
        <begin position="429"/>
        <end position="693"/>
    </location>
</feature>
<evidence type="ECO:0000256" key="10">
    <source>
        <dbReference type="ARBA" id="ARBA00048679"/>
    </source>
</evidence>
<evidence type="ECO:0000259" key="13">
    <source>
        <dbReference type="PROSITE" id="PS50011"/>
    </source>
</evidence>
<feature type="region of interest" description="Disordered" evidence="12">
    <location>
        <begin position="358"/>
        <end position="421"/>
    </location>
</feature>
<dbReference type="InterPro" id="IPR000719">
    <property type="entry name" value="Prot_kinase_dom"/>
</dbReference>
<feature type="compositionally biased region" description="Low complexity" evidence="12">
    <location>
        <begin position="284"/>
        <end position="319"/>
    </location>
</feature>
<dbReference type="InterPro" id="IPR000961">
    <property type="entry name" value="AGC-kinase_C"/>
</dbReference>
<dbReference type="SMART" id="SM00220">
    <property type="entry name" value="S_TKc"/>
    <property type="match status" value="1"/>
</dbReference>
<evidence type="ECO:0000256" key="7">
    <source>
        <dbReference type="ARBA" id="ARBA00022777"/>
    </source>
</evidence>
<evidence type="ECO:0000256" key="6">
    <source>
        <dbReference type="ARBA" id="ARBA00022741"/>
    </source>
</evidence>
<feature type="binding site" evidence="11">
    <location>
        <position position="458"/>
    </location>
    <ligand>
        <name>ATP</name>
        <dbReference type="ChEBI" id="CHEBI:30616"/>
    </ligand>
</feature>
<feature type="region of interest" description="Disordered" evidence="12">
    <location>
        <begin position="1"/>
        <end position="20"/>
    </location>
</feature>
<protein>
    <recommendedName>
        <fullName evidence="2">non-specific serine/threonine protein kinase</fullName>
        <ecNumber evidence="2">2.7.11.1</ecNumber>
    </recommendedName>
</protein>
<evidence type="ECO:0000313" key="15">
    <source>
        <dbReference type="EMBL" id="KAF2070941.1"/>
    </source>
</evidence>
<evidence type="ECO:0000256" key="9">
    <source>
        <dbReference type="ARBA" id="ARBA00047899"/>
    </source>
</evidence>
<keyword evidence="7" id="KW-0418">Kinase</keyword>
<dbReference type="FunFam" id="1.10.510.10:FF:000008">
    <property type="entry name" value="Non-specific serine/threonine protein kinase"/>
    <property type="match status" value="1"/>
</dbReference>
<feature type="domain" description="AGC-kinase C-terminal" evidence="14">
    <location>
        <begin position="694"/>
        <end position="773"/>
    </location>
</feature>
<keyword evidence="5" id="KW-0808">Transferase</keyword>
<reference evidence="15" key="1">
    <citation type="submission" date="2020-01" db="EMBL/GenBank/DDBJ databases">
        <title>Development of genomics and gene disruption for Polysphondylium violaceum indicates a role for the polyketide synthase stlB in stalk morphogenesis.</title>
        <authorList>
            <person name="Narita B."/>
            <person name="Kawabe Y."/>
            <person name="Kin K."/>
            <person name="Saito T."/>
            <person name="Gibbs R."/>
            <person name="Kuspa A."/>
            <person name="Muzny D."/>
            <person name="Queller D."/>
            <person name="Richards S."/>
            <person name="Strassman J."/>
            <person name="Sucgang R."/>
            <person name="Worley K."/>
            <person name="Schaap P."/>
        </authorList>
    </citation>
    <scope>NUCLEOTIDE SEQUENCE</scope>
    <source>
        <strain evidence="15">QSvi11</strain>
    </source>
</reference>
<comment type="catalytic activity">
    <reaction evidence="10">
        <text>L-seryl-[protein] + ATP = O-phospho-L-seryl-[protein] + ADP + H(+)</text>
        <dbReference type="Rhea" id="RHEA:17989"/>
        <dbReference type="Rhea" id="RHEA-COMP:9863"/>
        <dbReference type="Rhea" id="RHEA-COMP:11604"/>
        <dbReference type="ChEBI" id="CHEBI:15378"/>
        <dbReference type="ChEBI" id="CHEBI:29999"/>
        <dbReference type="ChEBI" id="CHEBI:30616"/>
        <dbReference type="ChEBI" id="CHEBI:83421"/>
        <dbReference type="ChEBI" id="CHEBI:456216"/>
        <dbReference type="EC" id="2.7.11.1"/>
    </reaction>
</comment>
<keyword evidence="16" id="KW-1185">Reference proteome</keyword>
<feature type="compositionally biased region" description="Basic and acidic residues" evidence="12">
    <location>
        <begin position="360"/>
        <end position="388"/>
    </location>
</feature>
<dbReference type="FunFam" id="3.30.200.20:FF:000524">
    <property type="entry name" value="Non-specific serine/threonine protein kinase"/>
    <property type="match status" value="1"/>
</dbReference>
<organism evidence="15 16">
    <name type="scientific">Polysphondylium violaceum</name>
    <dbReference type="NCBI Taxonomy" id="133409"/>
    <lineage>
        <taxon>Eukaryota</taxon>
        <taxon>Amoebozoa</taxon>
        <taxon>Evosea</taxon>
        <taxon>Eumycetozoa</taxon>
        <taxon>Dictyostelia</taxon>
        <taxon>Dictyosteliales</taxon>
        <taxon>Dictyosteliaceae</taxon>
        <taxon>Polysphondylium</taxon>
    </lineage>
</organism>
<dbReference type="PROSITE" id="PS50011">
    <property type="entry name" value="PROTEIN_KINASE_DOM"/>
    <property type="match status" value="1"/>
</dbReference>
<dbReference type="PROSITE" id="PS00108">
    <property type="entry name" value="PROTEIN_KINASE_ST"/>
    <property type="match status" value="1"/>
</dbReference>
<dbReference type="Pfam" id="PF00069">
    <property type="entry name" value="Pkinase"/>
    <property type="match status" value="1"/>
</dbReference>
<dbReference type="EC" id="2.7.11.1" evidence="2"/>